<accession>A0A347VXX8</accession>
<dbReference type="InterPro" id="IPR032466">
    <property type="entry name" value="Metal_Hydrolase"/>
</dbReference>
<dbReference type="GO" id="GO:0005829">
    <property type="term" value="C:cytosol"/>
    <property type="evidence" value="ECO:0007669"/>
    <property type="project" value="TreeGrafter"/>
</dbReference>
<dbReference type="Pfam" id="PF01026">
    <property type="entry name" value="TatD_DNase"/>
    <property type="match status" value="1"/>
</dbReference>
<feature type="binding site" evidence="3">
    <location>
        <position position="156"/>
    </location>
    <ligand>
        <name>a divalent metal cation</name>
        <dbReference type="ChEBI" id="CHEBI:60240"/>
        <label>1</label>
    </ligand>
</feature>
<feature type="binding site" evidence="3">
    <location>
        <position position="8"/>
    </location>
    <ligand>
        <name>a divalent metal cation</name>
        <dbReference type="ChEBI" id="CHEBI:60240"/>
        <label>1</label>
    </ligand>
</feature>
<dbReference type="PANTHER" id="PTHR46124">
    <property type="entry name" value="D-AMINOACYL-TRNA DEACYLASE"/>
    <property type="match status" value="1"/>
</dbReference>
<keyword evidence="3" id="KW-0479">Metal-binding</keyword>
<dbReference type="RefSeq" id="WP_052062629.1">
    <property type="nucleotide sequence ID" value="NZ_JRMP02000005.1"/>
</dbReference>
<reference evidence="5" key="3">
    <citation type="submission" date="2018-04" db="EMBL/GenBank/DDBJ databases">
        <authorList>
            <person name="Sheh A."/>
            <person name="Shen Z."/>
            <person name="Mannion A.J."/>
            <person name="Fox J.G."/>
        </authorList>
    </citation>
    <scope>NUCLEOTIDE SEQUENCE</scope>
    <source>
        <strain evidence="5">MIT 97-6194</strain>
    </source>
</reference>
<dbReference type="PANTHER" id="PTHR46124:SF2">
    <property type="entry name" value="D-AMINOACYL-TRNA DEACYLASE"/>
    <property type="match status" value="1"/>
</dbReference>
<comment type="similarity">
    <text evidence="1">Belongs to the metallo-dependent hydrolases superfamily. TatD-type hydrolase family.</text>
</comment>
<gene>
    <name evidence="4" type="ORF">DCO61_11830</name>
    <name evidence="5" type="ORF">LS64_004075</name>
</gene>
<dbReference type="InterPro" id="IPR001130">
    <property type="entry name" value="TatD-like"/>
</dbReference>
<protein>
    <submittedName>
        <fullName evidence="5">TatD family deoxyribonuclease</fullName>
    </submittedName>
</protein>
<dbReference type="SUPFAM" id="SSF51556">
    <property type="entry name" value="Metallo-dependent hydrolases"/>
    <property type="match status" value="1"/>
</dbReference>
<sequence>MSQIIDTHVHLDFSDFEPDLHRILGDSKLCGVGKFLIPGASLKTLQNAYDLASNHAEIYFAVGIHPCDIDEILPLKDSKDSIESKDNKEFIESKVREDSKNFIESKNRDDFIESKTHGNSKIHHITESINKDSIKLHILELFKPFIESKKCVAVGECGLDFYRLDSLDSTQIKAIKAMQIAIFKAQIEIALEYNLPLILHVRDSKENDEATTNIVTILQEYYKFNNLRGVFHCFNANPKLLAFSDRFYYGIGGILTFKNAQNLVEILPKIPENRILLETDAPFLAPIPHRGKRNEPKYLVHVAEKISQILNITQEKVCEITSQNAEKLFSM</sequence>
<dbReference type="AlphaFoldDB" id="A0A347VXX8"/>
<evidence type="ECO:0000313" key="4">
    <source>
        <dbReference type="EMBL" id="MWV70652.1"/>
    </source>
</evidence>
<dbReference type="InterPro" id="IPR018228">
    <property type="entry name" value="DNase_TatD-rel_CS"/>
</dbReference>
<feature type="binding site" evidence="3">
    <location>
        <position position="232"/>
    </location>
    <ligand>
        <name>a divalent metal cation</name>
        <dbReference type="ChEBI" id="CHEBI:60240"/>
        <label>2</label>
    </ligand>
</feature>
<evidence type="ECO:0000256" key="2">
    <source>
        <dbReference type="ARBA" id="ARBA00022801"/>
    </source>
</evidence>
<reference evidence="5 6" key="1">
    <citation type="journal article" date="2014" name="Genome Announc.">
        <title>Draft genome sequences of eight enterohepatic helicobacter species isolated from both laboratory and wild rodents.</title>
        <authorList>
            <person name="Sheh A."/>
            <person name="Shen Z."/>
            <person name="Fox J.G."/>
        </authorList>
    </citation>
    <scope>NUCLEOTIDE SEQUENCE [LARGE SCALE GENOMIC DNA]</scope>
    <source>
        <strain evidence="5 6">MIT 97-6194</strain>
    </source>
</reference>
<feature type="binding site" evidence="3">
    <location>
        <position position="10"/>
    </location>
    <ligand>
        <name>a divalent metal cation</name>
        <dbReference type="ChEBI" id="CHEBI:60240"/>
        <label>1</label>
    </ligand>
</feature>
<dbReference type="CDD" id="cd01310">
    <property type="entry name" value="TatD_DNAse"/>
    <property type="match status" value="1"/>
</dbReference>
<evidence type="ECO:0000256" key="1">
    <source>
        <dbReference type="ARBA" id="ARBA00009275"/>
    </source>
</evidence>
<reference evidence="5 6" key="2">
    <citation type="journal article" date="2016" name="Infect. Immun.">
        <title>Helicobacter saguini, a Novel Helicobacter Isolated from Cotton-Top Tamarins with Ulcerative Colitis, Has Proinflammatory Properties and Induces Typhlocolitis and Dysplasia in Gnotobiotic IL-10-/- Mice.</title>
        <authorList>
            <person name="Shen Z."/>
            <person name="Mannion A."/>
            <person name="Whary M.T."/>
            <person name="Muthupalani S."/>
            <person name="Sheh A."/>
            <person name="Feng Y."/>
            <person name="Gong G."/>
            <person name="Vandamme P."/>
            <person name="Holcombe H.R."/>
            <person name="Paster B.J."/>
            <person name="Fox J.G."/>
        </authorList>
    </citation>
    <scope>NUCLEOTIDE SEQUENCE [LARGE SCALE GENOMIC DNA]</scope>
    <source>
        <strain evidence="5 6">MIT 97-6194</strain>
    </source>
</reference>
<comment type="caution">
    <text evidence="5">The sequence shown here is derived from an EMBL/GenBank/DDBJ whole genome shotgun (WGS) entry which is preliminary data.</text>
</comment>
<evidence type="ECO:0000256" key="3">
    <source>
        <dbReference type="PIRSR" id="PIRSR005902-1"/>
    </source>
</evidence>
<organism evidence="5 6">
    <name type="scientific">Helicobacter saguini</name>
    <dbReference type="NCBI Taxonomy" id="1548018"/>
    <lineage>
        <taxon>Bacteria</taxon>
        <taxon>Pseudomonadati</taxon>
        <taxon>Campylobacterota</taxon>
        <taxon>Epsilonproteobacteria</taxon>
        <taxon>Campylobacterales</taxon>
        <taxon>Helicobacteraceae</taxon>
        <taxon>Helicobacter</taxon>
    </lineage>
</organism>
<dbReference type="OrthoDB" id="9810005at2"/>
<evidence type="ECO:0000313" key="7">
    <source>
        <dbReference type="Proteomes" id="UP000477070"/>
    </source>
</evidence>
<dbReference type="Proteomes" id="UP000477070">
    <property type="component" value="Unassembled WGS sequence"/>
</dbReference>
<keyword evidence="2" id="KW-0378">Hydrolase</keyword>
<dbReference type="PIRSF" id="PIRSF005902">
    <property type="entry name" value="DNase_TatD"/>
    <property type="match status" value="1"/>
</dbReference>
<dbReference type="GO" id="GO:0016788">
    <property type="term" value="F:hydrolase activity, acting on ester bonds"/>
    <property type="evidence" value="ECO:0007669"/>
    <property type="project" value="InterPro"/>
</dbReference>
<evidence type="ECO:0000313" key="5">
    <source>
        <dbReference type="EMBL" id="TLD94707.1"/>
    </source>
</evidence>
<dbReference type="Gene3D" id="3.20.20.140">
    <property type="entry name" value="Metal-dependent hydrolases"/>
    <property type="match status" value="1"/>
</dbReference>
<name>A0A347VXX8_9HELI</name>
<dbReference type="GO" id="GO:0046872">
    <property type="term" value="F:metal ion binding"/>
    <property type="evidence" value="ECO:0007669"/>
    <property type="project" value="UniProtKB-KW"/>
</dbReference>
<dbReference type="EMBL" id="JRMP02000005">
    <property type="protein sequence ID" value="TLD94707.1"/>
    <property type="molecule type" value="Genomic_DNA"/>
</dbReference>
<proteinExistence type="inferred from homology"/>
<dbReference type="EMBL" id="QBIU01000002">
    <property type="protein sequence ID" value="MWV70652.1"/>
    <property type="molecule type" value="Genomic_DNA"/>
</dbReference>
<dbReference type="STRING" id="1548018.LS64_11310"/>
<dbReference type="PROSITE" id="PS01137">
    <property type="entry name" value="TATD_1"/>
    <property type="match status" value="1"/>
</dbReference>
<dbReference type="Proteomes" id="UP000029714">
    <property type="component" value="Unassembled WGS sequence"/>
</dbReference>
<keyword evidence="6" id="KW-1185">Reference proteome</keyword>
<feature type="binding site" evidence="3">
    <location>
        <position position="200"/>
    </location>
    <ligand>
        <name>a divalent metal cation</name>
        <dbReference type="ChEBI" id="CHEBI:60240"/>
        <label>2</label>
    </ligand>
</feature>
<evidence type="ECO:0000313" key="6">
    <source>
        <dbReference type="Proteomes" id="UP000029714"/>
    </source>
</evidence>
<feature type="binding site" evidence="3">
    <location>
        <position position="280"/>
    </location>
    <ligand>
        <name>a divalent metal cation</name>
        <dbReference type="ChEBI" id="CHEBI:60240"/>
        <label>1</label>
    </ligand>
</feature>
<reference evidence="4 7" key="4">
    <citation type="submission" date="2019-12" db="EMBL/GenBank/DDBJ databases">
        <title>Multi-Generational Helicobacter saguini Isolates.</title>
        <authorList>
            <person name="Mannion A."/>
            <person name="Shen Z."/>
            <person name="Fox J.G."/>
        </authorList>
    </citation>
    <scope>NUCLEOTIDE SEQUENCE [LARGE SCALE GENOMIC DNA]</scope>
    <source>
        <strain evidence="4">16-048</strain>
        <strain evidence="7">16-048 (F4)</strain>
    </source>
</reference>